<dbReference type="PANTHER" id="PTHR30126:SF39">
    <property type="entry name" value="HTH-TYPE TRANSCRIPTIONAL REGULATOR CYSL"/>
    <property type="match status" value="1"/>
</dbReference>
<dbReference type="PRINTS" id="PR00039">
    <property type="entry name" value="HTHLYSR"/>
</dbReference>
<dbReference type="FunFam" id="1.10.10.10:FF:000001">
    <property type="entry name" value="LysR family transcriptional regulator"/>
    <property type="match status" value="1"/>
</dbReference>
<dbReference type="CDD" id="cd08420">
    <property type="entry name" value="PBP2_CysL_like"/>
    <property type="match status" value="1"/>
</dbReference>
<dbReference type="InterPro" id="IPR036388">
    <property type="entry name" value="WH-like_DNA-bd_sf"/>
</dbReference>
<dbReference type="GO" id="GO:0003700">
    <property type="term" value="F:DNA-binding transcription factor activity"/>
    <property type="evidence" value="ECO:0007669"/>
    <property type="project" value="InterPro"/>
</dbReference>
<sequence length="294" mass="31600">MTLDQLRIFAEVARHQHITKAAKSMHMTQSAVSAAVIALEERHGVALFDRIGRSIVLNQTGAIFLEHALQVLAEAKAAEAALSDLAGLLRGELSVMVSQTVGAYWLPSRLARFHALYPGLGLDVAIGNTEAVADAVEAGRVELGVVEGGIDRSTLSSRVIATDEMIIVVSPTHPWAKGKKLGKADFADATWVLREHGSGTRLAFEAMMAKEKLKLQALKIAIVLPGNEAVLGAVEAGMGATLTSRSAAQTELNSNMLVEANHPPLPRPFFLIRHKERYRSKAADAFETLLSEQV</sequence>
<dbReference type="Gene3D" id="1.10.10.10">
    <property type="entry name" value="Winged helix-like DNA-binding domain superfamily/Winged helix DNA-binding domain"/>
    <property type="match status" value="1"/>
</dbReference>
<dbReference type="PROSITE" id="PS50931">
    <property type="entry name" value="HTH_LYSR"/>
    <property type="match status" value="1"/>
</dbReference>
<dbReference type="Pfam" id="PF00126">
    <property type="entry name" value="HTH_1"/>
    <property type="match status" value="1"/>
</dbReference>
<evidence type="ECO:0000313" key="10">
    <source>
        <dbReference type="Proteomes" id="UP000186143"/>
    </source>
</evidence>
<dbReference type="InterPro" id="IPR036390">
    <property type="entry name" value="WH_DNA-bd_sf"/>
</dbReference>
<dbReference type="SUPFAM" id="SSF53850">
    <property type="entry name" value="Periplasmic binding protein-like II"/>
    <property type="match status" value="1"/>
</dbReference>
<comment type="similarity">
    <text evidence="1">Belongs to the LysR transcriptional regulatory family.</text>
</comment>
<dbReference type="PANTHER" id="PTHR30126">
    <property type="entry name" value="HTH-TYPE TRANSCRIPTIONAL REGULATOR"/>
    <property type="match status" value="1"/>
</dbReference>
<dbReference type="AlphaFoldDB" id="A0A1Q9AI08"/>
<dbReference type="RefSeq" id="WP_075635416.1">
    <property type="nucleotide sequence ID" value="NZ_MKIO01000031.1"/>
</dbReference>
<evidence type="ECO:0000256" key="6">
    <source>
        <dbReference type="ARBA" id="ARBA00067332"/>
    </source>
</evidence>
<proteinExistence type="inferred from homology"/>
<dbReference type="GO" id="GO:0000976">
    <property type="term" value="F:transcription cis-regulatory region binding"/>
    <property type="evidence" value="ECO:0007669"/>
    <property type="project" value="TreeGrafter"/>
</dbReference>
<evidence type="ECO:0000256" key="7">
    <source>
        <dbReference type="ARBA" id="ARBA00083243"/>
    </source>
</evidence>
<dbReference type="Proteomes" id="UP000186143">
    <property type="component" value="Unassembled WGS sequence"/>
</dbReference>
<feature type="domain" description="HTH lysR-type" evidence="8">
    <location>
        <begin position="1"/>
        <end position="58"/>
    </location>
</feature>
<dbReference type="InterPro" id="IPR005119">
    <property type="entry name" value="LysR_subst-bd"/>
</dbReference>
<comment type="caution">
    <text evidence="9">The sequence shown here is derived from an EMBL/GenBank/DDBJ whole genome shotgun (WGS) entry which is preliminary data.</text>
</comment>
<evidence type="ECO:0000256" key="2">
    <source>
        <dbReference type="ARBA" id="ARBA00023015"/>
    </source>
</evidence>
<organism evidence="9 10">
    <name type="scientific">Xaviernesmea rhizosphaerae</name>
    <dbReference type="NCBI Taxonomy" id="1672749"/>
    <lineage>
        <taxon>Bacteria</taxon>
        <taxon>Pseudomonadati</taxon>
        <taxon>Pseudomonadota</taxon>
        <taxon>Alphaproteobacteria</taxon>
        <taxon>Hyphomicrobiales</taxon>
        <taxon>Rhizobiaceae</taxon>
        <taxon>Rhizobium/Agrobacterium group</taxon>
        <taxon>Xaviernesmea</taxon>
    </lineage>
</organism>
<keyword evidence="2" id="KW-0805">Transcription regulation</keyword>
<keyword evidence="4" id="KW-0804">Transcription</keyword>
<accession>A0A1Q9AI08</accession>
<evidence type="ECO:0000313" key="9">
    <source>
        <dbReference type="EMBL" id="OLP54857.1"/>
    </source>
</evidence>
<evidence type="ECO:0000256" key="1">
    <source>
        <dbReference type="ARBA" id="ARBA00009437"/>
    </source>
</evidence>
<name>A0A1Q9AI08_9HYPH</name>
<dbReference type="EMBL" id="MKIO01000031">
    <property type="protein sequence ID" value="OLP54857.1"/>
    <property type="molecule type" value="Genomic_DNA"/>
</dbReference>
<evidence type="ECO:0000256" key="4">
    <source>
        <dbReference type="ARBA" id="ARBA00023163"/>
    </source>
</evidence>
<evidence type="ECO:0000259" key="8">
    <source>
        <dbReference type="PROSITE" id="PS50931"/>
    </source>
</evidence>
<gene>
    <name evidence="9" type="ORF">BJF92_13690</name>
</gene>
<dbReference type="Gene3D" id="3.40.190.290">
    <property type="match status" value="1"/>
</dbReference>
<reference evidence="9 10" key="1">
    <citation type="submission" date="2016-09" db="EMBL/GenBank/DDBJ databases">
        <title>Rhizobium sp. nov., a novel species isolated from the rice rhizosphere.</title>
        <authorList>
            <person name="Zhao J."/>
            <person name="Zhang X."/>
        </authorList>
    </citation>
    <scope>NUCLEOTIDE SEQUENCE [LARGE SCALE GENOMIC DNA]</scope>
    <source>
        <strain evidence="9 10">MH17</strain>
    </source>
</reference>
<dbReference type="STRING" id="1672749.BJF92_13690"/>
<protein>
    <recommendedName>
        <fullName evidence="6">HTH-type transcriptional regulator TtuA</fullName>
    </recommendedName>
    <alternativeName>
        <fullName evidence="7">Tartrate utilization transcriptional regulator</fullName>
    </alternativeName>
</protein>
<dbReference type="SUPFAM" id="SSF46785">
    <property type="entry name" value="Winged helix' DNA-binding domain"/>
    <property type="match status" value="1"/>
</dbReference>
<dbReference type="InterPro" id="IPR000847">
    <property type="entry name" value="LysR_HTH_N"/>
</dbReference>
<evidence type="ECO:0000256" key="5">
    <source>
        <dbReference type="ARBA" id="ARBA00054626"/>
    </source>
</evidence>
<dbReference type="OrthoDB" id="9808620at2"/>
<comment type="function">
    <text evidence="5">Transcriptional regulator of the ttuABCDE tartrate utilization operon.</text>
</comment>
<evidence type="ECO:0000256" key="3">
    <source>
        <dbReference type="ARBA" id="ARBA00023125"/>
    </source>
</evidence>
<dbReference type="Pfam" id="PF03466">
    <property type="entry name" value="LysR_substrate"/>
    <property type="match status" value="1"/>
</dbReference>
<keyword evidence="3" id="KW-0238">DNA-binding</keyword>